<dbReference type="SMART" id="SM00729">
    <property type="entry name" value="Elp3"/>
    <property type="match status" value="1"/>
</dbReference>
<comment type="function">
    <text evidence="2">Probably acts as a heme chaperone, transferring heme to an unknown acceptor. Binds one molecule of heme per monomer, possibly covalently. Binds 1 [4Fe-4S] cluster. The cluster is coordinated with 3 cysteines and an exchangeable S-adenosyl-L-methionine.</text>
</comment>
<keyword evidence="2" id="KW-0411">Iron-sulfur</keyword>
<dbReference type="InterPro" id="IPR034505">
    <property type="entry name" value="Coproporphyrinogen-III_oxidase"/>
</dbReference>
<dbReference type="EMBL" id="LT598653">
    <property type="protein sequence ID" value="SBV33594.1"/>
    <property type="molecule type" value="Genomic_DNA"/>
</dbReference>
<dbReference type="Pfam" id="PF04055">
    <property type="entry name" value="Radical_SAM"/>
    <property type="match status" value="1"/>
</dbReference>
<dbReference type="RefSeq" id="WP_295319688.1">
    <property type="nucleotide sequence ID" value="NZ_LT598653.1"/>
</dbReference>
<dbReference type="GO" id="GO:0046872">
    <property type="term" value="F:metal ion binding"/>
    <property type="evidence" value="ECO:0007669"/>
    <property type="project" value="UniProtKB-UniRule"/>
</dbReference>
<sequence length="381" mass="40907">MAEPLALYVHWPFCVSKCPYCDFNSHVRESVDQAAWRAALLADLRHEAVLLPGRTVGSIFFGGGTPSLMPPATVAAVIAEAEALWGLADDVEITLEANPNSVEVANFADLAAAGVNRVSIGVQSFDAKVLEFLGRAHSEDEARRAIAAAQASFDRVSFDLIYARPGQSLAAWESELADALAFGTDHLSLYQLTIEPGTRFATLAAKGDLTIPDGDAAADLFDATQAMTRAVGLPRYEVSNHARVGQESRHNLAYWRYADYAGVGPGAHGRRRGQATERHKKPENFIAAVARNGHGLKVEADLPPHERATEAMLMGLRLTEGIDLARIEARSGLRRAAFVDADAVARLAGQGLMRDAGDRLSVTDEGILLLDSILSEVVRTG</sequence>
<evidence type="ECO:0000256" key="2">
    <source>
        <dbReference type="RuleBase" id="RU364116"/>
    </source>
</evidence>
<comment type="similarity">
    <text evidence="1">Belongs to the anaerobic coproporphyrinogen-III oxidase family. HemW subfamily.</text>
</comment>
<comment type="subcellular location">
    <subcellularLocation>
        <location evidence="2">Cytoplasm</location>
    </subcellularLocation>
</comment>
<keyword evidence="2" id="KW-0349">Heme</keyword>
<dbReference type="KEGG" id="sphu:SPPYR_2474"/>
<dbReference type="SFLD" id="SFLDF00562">
    <property type="entry name" value="HemN-like__clustered_with_heat"/>
    <property type="match status" value="1"/>
</dbReference>
<dbReference type="InterPro" id="IPR007197">
    <property type="entry name" value="rSAM"/>
</dbReference>
<reference evidence="4" key="1">
    <citation type="submission" date="2016-03" db="EMBL/GenBank/DDBJ databases">
        <authorList>
            <person name="Ploux O."/>
        </authorList>
    </citation>
    <scope>NUCLEOTIDE SEQUENCE</scope>
    <source>
        <strain evidence="4">UC10</strain>
    </source>
</reference>
<dbReference type="GO" id="GO:0004109">
    <property type="term" value="F:coproporphyrinogen oxidase activity"/>
    <property type="evidence" value="ECO:0007669"/>
    <property type="project" value="InterPro"/>
</dbReference>
<dbReference type="InterPro" id="IPR006638">
    <property type="entry name" value="Elp3/MiaA/NifB-like_rSAM"/>
</dbReference>
<dbReference type="SFLD" id="SFLDS00029">
    <property type="entry name" value="Radical_SAM"/>
    <property type="match status" value="1"/>
</dbReference>
<keyword evidence="2" id="KW-0479">Metal-binding</keyword>
<keyword evidence="2" id="KW-0143">Chaperone</keyword>
<dbReference type="GO" id="GO:0005737">
    <property type="term" value="C:cytoplasm"/>
    <property type="evidence" value="ECO:0007669"/>
    <property type="project" value="UniProtKB-SubCell"/>
</dbReference>
<gene>
    <name evidence="4" type="primary">RSAD</name>
    <name evidence="4" type="ORF">SPPYR_2474</name>
</gene>
<dbReference type="GO" id="GO:0006779">
    <property type="term" value="P:porphyrin-containing compound biosynthetic process"/>
    <property type="evidence" value="ECO:0007669"/>
    <property type="project" value="InterPro"/>
</dbReference>
<evidence type="ECO:0000256" key="1">
    <source>
        <dbReference type="ARBA" id="ARBA00006100"/>
    </source>
</evidence>
<dbReference type="PROSITE" id="PS51918">
    <property type="entry name" value="RADICAL_SAM"/>
    <property type="match status" value="1"/>
</dbReference>
<dbReference type="GO" id="GO:0051539">
    <property type="term" value="F:4 iron, 4 sulfur cluster binding"/>
    <property type="evidence" value="ECO:0007669"/>
    <property type="project" value="UniProtKB-UniRule"/>
</dbReference>
<organism evidence="4">
    <name type="scientific">uncultured Sphingopyxis sp</name>
    <dbReference type="NCBI Taxonomy" id="310581"/>
    <lineage>
        <taxon>Bacteria</taxon>
        <taxon>Pseudomonadati</taxon>
        <taxon>Pseudomonadota</taxon>
        <taxon>Alphaproteobacteria</taxon>
        <taxon>Sphingomonadales</taxon>
        <taxon>Sphingomonadaceae</taxon>
        <taxon>Sphingopyxis</taxon>
        <taxon>environmental samples</taxon>
    </lineage>
</organism>
<evidence type="ECO:0000313" key="4">
    <source>
        <dbReference type="EMBL" id="SBV33594.1"/>
    </source>
</evidence>
<dbReference type="SFLD" id="SFLDG01065">
    <property type="entry name" value="anaerobic_coproporphyrinogen-I"/>
    <property type="match status" value="1"/>
</dbReference>
<dbReference type="SFLD" id="SFLDF00288">
    <property type="entry name" value="HemN-like__clustered_with_nucl"/>
    <property type="match status" value="1"/>
</dbReference>
<keyword evidence="2" id="KW-0408">Iron</keyword>
<dbReference type="InterPro" id="IPR010723">
    <property type="entry name" value="HemN_C"/>
</dbReference>
<dbReference type="AlphaFoldDB" id="A0A1Y5Q2A5"/>
<evidence type="ECO:0000259" key="3">
    <source>
        <dbReference type="PROSITE" id="PS51918"/>
    </source>
</evidence>
<dbReference type="InterPro" id="IPR058240">
    <property type="entry name" value="rSAM_sf"/>
</dbReference>
<dbReference type="PANTHER" id="PTHR13932">
    <property type="entry name" value="COPROPORPHYRINIGEN III OXIDASE"/>
    <property type="match status" value="1"/>
</dbReference>
<keyword evidence="2" id="KW-0963">Cytoplasm</keyword>
<accession>A0A1Y5Q2A5</accession>
<dbReference type="SUPFAM" id="SSF102114">
    <property type="entry name" value="Radical SAM enzymes"/>
    <property type="match status" value="1"/>
</dbReference>
<name>A0A1Y5Q2A5_9SPHN</name>
<dbReference type="Pfam" id="PF06969">
    <property type="entry name" value="HemN_C"/>
    <property type="match status" value="1"/>
</dbReference>
<keyword evidence="2" id="KW-0004">4Fe-4S</keyword>
<proteinExistence type="inferred from homology"/>
<dbReference type="CDD" id="cd01335">
    <property type="entry name" value="Radical_SAM"/>
    <property type="match status" value="1"/>
</dbReference>
<dbReference type="InterPro" id="IPR004559">
    <property type="entry name" value="HemW-like"/>
</dbReference>
<dbReference type="Gene3D" id="3.30.750.200">
    <property type="match status" value="1"/>
</dbReference>
<feature type="domain" description="Radical SAM core" evidence="3">
    <location>
        <begin position="1"/>
        <end position="234"/>
    </location>
</feature>
<keyword evidence="4" id="KW-0560">Oxidoreductase</keyword>
<keyword evidence="2" id="KW-0949">S-adenosyl-L-methionine</keyword>
<protein>
    <recommendedName>
        <fullName evidence="2">Heme chaperone HemW</fullName>
    </recommendedName>
</protein>
<dbReference type="NCBIfam" id="TIGR00539">
    <property type="entry name" value="hemN_rel"/>
    <property type="match status" value="1"/>
</dbReference>
<dbReference type="PANTHER" id="PTHR13932:SF5">
    <property type="entry name" value="RADICAL S-ADENOSYL METHIONINE DOMAIN-CONTAINING PROTEIN 1, MITOCHONDRIAL"/>
    <property type="match status" value="1"/>
</dbReference>